<dbReference type="Pfam" id="PF03284">
    <property type="entry name" value="PHZA_PHZB"/>
    <property type="match status" value="1"/>
</dbReference>
<dbReference type="Gene3D" id="3.10.450.50">
    <property type="match status" value="1"/>
</dbReference>
<accession>A0AAV2VT09</accession>
<gene>
    <name evidence="3" type="primary">phzB</name>
    <name evidence="3" type="ORF">VIBNISOn1_30273</name>
</gene>
<keyword evidence="2" id="KW-0045">Antibiotic biosynthesis</keyword>
<evidence type="ECO:0000256" key="2">
    <source>
        <dbReference type="ARBA" id="ARBA00023194"/>
    </source>
</evidence>
<name>A0AAV2VT09_9VIBR</name>
<evidence type="ECO:0000256" key="1">
    <source>
        <dbReference type="ARBA" id="ARBA00009377"/>
    </source>
</evidence>
<dbReference type="InterPro" id="IPR004964">
    <property type="entry name" value="PhzA_PhzB"/>
</dbReference>
<protein>
    <submittedName>
        <fullName evidence="3">Phenazine biosynthesis protein phzB 2</fullName>
    </submittedName>
</protein>
<evidence type="ECO:0000313" key="3">
    <source>
        <dbReference type="EMBL" id="CCO47573.1"/>
    </source>
</evidence>
<dbReference type="RefSeq" id="WP_022612342.1">
    <property type="nucleotide sequence ID" value="NZ_LK391965.1"/>
</dbReference>
<organism evidence="3 4">
    <name type="scientific">Vibrio nigripulchritudo SOn1</name>
    <dbReference type="NCBI Taxonomy" id="1238450"/>
    <lineage>
        <taxon>Bacteria</taxon>
        <taxon>Pseudomonadati</taxon>
        <taxon>Pseudomonadota</taxon>
        <taxon>Gammaproteobacteria</taxon>
        <taxon>Vibrionales</taxon>
        <taxon>Vibrionaceae</taxon>
        <taxon>Vibrio</taxon>
    </lineage>
</organism>
<dbReference type="GO" id="GO:0017000">
    <property type="term" value="P:antibiotic biosynthetic process"/>
    <property type="evidence" value="ECO:0007669"/>
    <property type="project" value="UniProtKB-KW"/>
</dbReference>
<dbReference type="InterPro" id="IPR032710">
    <property type="entry name" value="NTF2-like_dom_sf"/>
</dbReference>
<evidence type="ECO:0000313" key="4">
    <source>
        <dbReference type="Proteomes" id="UP000018211"/>
    </source>
</evidence>
<reference evidence="3 4" key="1">
    <citation type="journal article" date="2013" name="ISME J.">
        <title>Comparative genomics of pathogenic lineages of Vibrio nigripulchritudo identifies virulence-associated traits.</title>
        <authorList>
            <person name="Goudenege D."/>
            <person name="Labreuche Y."/>
            <person name="Krin E."/>
            <person name="Ansquer D."/>
            <person name="Mangenot S."/>
            <person name="Calteau A."/>
            <person name="Medigue C."/>
            <person name="Mazel D."/>
            <person name="Polz M.F."/>
            <person name="Le Roux F."/>
        </authorList>
    </citation>
    <scope>NUCLEOTIDE SEQUENCE [LARGE SCALE GENOMIC DNA]</scope>
    <source>
        <strain evidence="3 4">SOn1</strain>
    </source>
</reference>
<sequence length="152" mass="17995">MMKISENSNYDIVKQYMETRGKDRLHRHELFTEDGCGGLWTTDSGEPIIIEGKKALAEHAIWSLKCFPDWKWYDIQIHETLNSDVFWVECKGKGKIIYEGYPEGEYENQFIHYFYFEDGKIKLQREFMNPCQQYKALGITLPKIVRKGLVEE</sequence>
<dbReference type="Proteomes" id="UP000018211">
    <property type="component" value="Unassembled WGS sequence"/>
</dbReference>
<comment type="similarity">
    <text evidence="1">Belongs to the PhzA/PhzB family.</text>
</comment>
<dbReference type="SUPFAM" id="SSF54427">
    <property type="entry name" value="NTF2-like"/>
    <property type="match status" value="1"/>
</dbReference>
<proteinExistence type="inferred from homology"/>
<comment type="caution">
    <text evidence="3">The sequence shown here is derived from an EMBL/GenBank/DDBJ whole genome shotgun (WGS) entry which is preliminary data.</text>
</comment>
<dbReference type="AlphaFoldDB" id="A0AAV2VT09"/>
<dbReference type="EMBL" id="CAOF01000120">
    <property type="protein sequence ID" value="CCO47573.1"/>
    <property type="molecule type" value="Genomic_DNA"/>
</dbReference>